<evidence type="ECO:0000313" key="2">
    <source>
        <dbReference type="EMBL" id="AOW07631.1"/>
    </source>
</evidence>
<protein>
    <submittedName>
        <fullName evidence="2">Uncharacterized protein</fullName>
    </submittedName>
</protein>
<organism evidence="2 3">
    <name type="scientific">Yarrowia lipolytica</name>
    <name type="common">Candida lipolytica</name>
    <dbReference type="NCBI Taxonomy" id="4952"/>
    <lineage>
        <taxon>Eukaryota</taxon>
        <taxon>Fungi</taxon>
        <taxon>Dikarya</taxon>
        <taxon>Ascomycota</taxon>
        <taxon>Saccharomycotina</taxon>
        <taxon>Dipodascomycetes</taxon>
        <taxon>Dipodascales</taxon>
        <taxon>Dipodascales incertae sedis</taxon>
        <taxon>Yarrowia</taxon>
    </lineage>
</organism>
<gene>
    <name evidence="2" type="ORF">YALI1_F31482g</name>
</gene>
<reference evidence="2 3" key="1">
    <citation type="journal article" date="2016" name="PLoS ONE">
        <title>Sequence Assembly of Yarrowia lipolytica Strain W29/CLIB89 Shows Transposable Element Diversity.</title>
        <authorList>
            <person name="Magnan C."/>
            <person name="Yu J."/>
            <person name="Chang I."/>
            <person name="Jahn E."/>
            <person name="Kanomata Y."/>
            <person name="Wu J."/>
            <person name="Zeller M."/>
            <person name="Oakes M."/>
            <person name="Baldi P."/>
            <person name="Sandmeyer S."/>
        </authorList>
    </citation>
    <scope>NUCLEOTIDE SEQUENCE [LARGE SCALE GENOMIC DNA]</scope>
    <source>
        <strain evidence="3">CLIB89(W29)</strain>
    </source>
</reference>
<feature type="compositionally biased region" description="Basic and acidic residues" evidence="1">
    <location>
        <begin position="167"/>
        <end position="179"/>
    </location>
</feature>
<dbReference type="AlphaFoldDB" id="A0A1D8NPT4"/>
<evidence type="ECO:0000256" key="1">
    <source>
        <dbReference type="SAM" id="MobiDB-lite"/>
    </source>
</evidence>
<evidence type="ECO:0000313" key="3">
    <source>
        <dbReference type="Proteomes" id="UP000182444"/>
    </source>
</evidence>
<accession>A0A1D8NPT4</accession>
<dbReference type="VEuPathDB" id="FungiDB:YALI0_F24057g"/>
<name>A0A1D8NPT4_YARLL</name>
<dbReference type="RefSeq" id="XP_505814.3">
    <property type="nucleotide sequence ID" value="XM_505814.3"/>
</dbReference>
<dbReference type="VEuPathDB" id="FungiDB:YALI1_F31482g"/>
<dbReference type="GeneID" id="2908734"/>
<sequence length="203" mass="23221">MHTSSELPDPYYSIPLAHNYSIPVLRLHQHSKRHTSCCDIPVMKSNVPAIPSETDTPSNRTSLHEVVVNLVLMREHAVDTIRLTRIRVDALGQELTHTTRESNGHLTCEQLSAFEDKMETLQTQLLKAQQVQALTSHFLDVVIRWPSSNLDMRTIRKEARMRLQARLEMDDDGRRRNDDYDSFPSDPETAMSSLMSLLTKMAV</sequence>
<dbReference type="Proteomes" id="UP000182444">
    <property type="component" value="Chromosome 1F"/>
</dbReference>
<proteinExistence type="predicted"/>
<dbReference type="KEGG" id="yli:2908734"/>
<dbReference type="EMBL" id="CP017558">
    <property type="protein sequence ID" value="AOW07631.1"/>
    <property type="molecule type" value="Genomic_DNA"/>
</dbReference>
<feature type="region of interest" description="Disordered" evidence="1">
    <location>
        <begin position="167"/>
        <end position="188"/>
    </location>
</feature>